<organism evidence="3 4">
    <name type="scientific">Penicillium concentricum</name>
    <dbReference type="NCBI Taxonomy" id="293559"/>
    <lineage>
        <taxon>Eukaryota</taxon>
        <taxon>Fungi</taxon>
        <taxon>Dikarya</taxon>
        <taxon>Ascomycota</taxon>
        <taxon>Pezizomycotina</taxon>
        <taxon>Eurotiomycetes</taxon>
        <taxon>Eurotiomycetidae</taxon>
        <taxon>Eurotiales</taxon>
        <taxon>Aspergillaceae</taxon>
        <taxon>Penicillium</taxon>
    </lineage>
</organism>
<dbReference type="Proteomes" id="UP001147752">
    <property type="component" value="Unassembled WGS sequence"/>
</dbReference>
<keyword evidence="4" id="KW-1185">Reference proteome</keyword>
<name>A0A9W9RHK4_9EURO</name>
<evidence type="ECO:0000259" key="1">
    <source>
        <dbReference type="Pfam" id="PF04179"/>
    </source>
</evidence>
<comment type="caution">
    <text evidence="3">The sequence shown here is derived from an EMBL/GenBank/DDBJ whole genome shotgun (WGS) entry which is preliminary data.</text>
</comment>
<feature type="domain" description="Rit1 N-terminal" evidence="2">
    <location>
        <begin position="90"/>
        <end position="151"/>
    </location>
</feature>
<dbReference type="PIRSF" id="PIRSF007747">
    <property type="entry name" value="Ribosyl_Ptfrase"/>
    <property type="match status" value="1"/>
</dbReference>
<reference evidence="3" key="2">
    <citation type="journal article" date="2023" name="IMA Fungus">
        <title>Comparative genomic study of the Penicillium genus elucidates a diverse pangenome and 15 lateral gene transfer events.</title>
        <authorList>
            <person name="Petersen C."/>
            <person name="Sorensen T."/>
            <person name="Nielsen M.R."/>
            <person name="Sondergaard T.E."/>
            <person name="Sorensen J.L."/>
            <person name="Fitzpatrick D.A."/>
            <person name="Frisvad J.C."/>
            <person name="Nielsen K.L."/>
        </authorList>
    </citation>
    <scope>NUCLEOTIDE SEQUENCE</scope>
    <source>
        <strain evidence="3">IBT 3081</strain>
    </source>
</reference>
<dbReference type="Pfam" id="PF04179">
    <property type="entry name" value="Init_tRNA_PT"/>
    <property type="match status" value="1"/>
</dbReference>
<proteinExistence type="predicted"/>
<dbReference type="GO" id="GO:0005737">
    <property type="term" value="C:cytoplasm"/>
    <property type="evidence" value="ECO:0007669"/>
    <property type="project" value="TreeGrafter"/>
</dbReference>
<dbReference type="RefSeq" id="XP_056575898.1">
    <property type="nucleotide sequence ID" value="XM_056727326.1"/>
</dbReference>
<dbReference type="PANTHER" id="PTHR31811:SF0">
    <property type="entry name" value="TRNA A64-2'-O-RIBOSYLPHOSPHATE TRANSFERASE"/>
    <property type="match status" value="1"/>
</dbReference>
<accession>A0A9W9RHK4</accession>
<reference evidence="3" key="1">
    <citation type="submission" date="2022-12" db="EMBL/GenBank/DDBJ databases">
        <authorList>
            <person name="Petersen C."/>
        </authorList>
    </citation>
    <scope>NUCLEOTIDE SEQUENCE</scope>
    <source>
        <strain evidence="3">IBT 3081</strain>
    </source>
</reference>
<evidence type="ECO:0008006" key="5">
    <source>
        <dbReference type="Google" id="ProtNLM"/>
    </source>
</evidence>
<dbReference type="AlphaFoldDB" id="A0A9W9RHK4"/>
<dbReference type="InterPro" id="IPR007306">
    <property type="entry name" value="Rit1"/>
</dbReference>
<protein>
    <recommendedName>
        <fullName evidence="5">Initiator tRNA phosphoribosyl transferase</fullName>
    </recommendedName>
</protein>
<dbReference type="OrthoDB" id="45256at2759"/>
<dbReference type="InterPro" id="IPR033421">
    <property type="entry name" value="Rit1_DUSP-like"/>
</dbReference>
<feature type="domain" description="Rit1 DUSP-like" evidence="1">
    <location>
        <begin position="331"/>
        <end position="440"/>
    </location>
</feature>
<dbReference type="Pfam" id="PF17184">
    <property type="entry name" value="Rit1_C"/>
    <property type="match status" value="3"/>
</dbReference>
<dbReference type="GO" id="GO:0019988">
    <property type="term" value="P:charged-tRNA amino acid modification"/>
    <property type="evidence" value="ECO:0007669"/>
    <property type="project" value="InterPro"/>
</dbReference>
<sequence length="446" mass="48694">MGSDTFPTLESLHFPEQLSISQTLSSLRRSALSVANRLQSIETDATFAQEVSDHYGLPLIANERCGSWYIPPTAKAGSAYFKSTDGHTVMPDALSKTVPIWSAVLNRALFPSATAYHPVRLPPNYLGASEEAQIENRIEGFVHSLKVRMHNINVTCANYCTTPPHPGKMADTTQSLKLDLDNLRRQLGKPIQIAWANRTYFHPEGLHKGDEYNLLVLCSASRRVHGAEMSEGGYIQGAGDDSEAWAYGLTPPVFWANQAILKNTPEDELPELIDRLVAEHKLLDVAQDATLISPTRNLYIGSGTGVDAGGRYDLVIDCNGSAAAVEGNAKRLNLGCDSGKLGSRDLRKCLDKVRDFIGARLGTDSSLSVLVTCENGKDLSAGTLLAIVCLFYNDEGGFDASLSKRTIGKQFIRQRLAWLVSSKHDVNPSRATLQSVNAFLMQPPDY</sequence>
<dbReference type="PANTHER" id="PTHR31811">
    <property type="entry name" value="TRNA A64-2'-O-RIBOSYLPHOSPHATE TRANSFERASE"/>
    <property type="match status" value="1"/>
</dbReference>
<dbReference type="GO" id="GO:0043399">
    <property type="term" value="F:tRNA adenosine(64)-2'-O-ribosylphosphate transferase activity"/>
    <property type="evidence" value="ECO:0007669"/>
    <property type="project" value="InterPro"/>
</dbReference>
<feature type="domain" description="Rit1 N-terminal" evidence="2">
    <location>
        <begin position="27"/>
        <end position="88"/>
    </location>
</feature>
<evidence type="ECO:0000313" key="4">
    <source>
        <dbReference type="Proteomes" id="UP001147752"/>
    </source>
</evidence>
<evidence type="ECO:0000259" key="2">
    <source>
        <dbReference type="Pfam" id="PF17184"/>
    </source>
</evidence>
<dbReference type="GeneID" id="81466509"/>
<gene>
    <name evidence="3" type="ORF">N7517_009603</name>
</gene>
<evidence type="ECO:0000313" key="3">
    <source>
        <dbReference type="EMBL" id="KAJ5360412.1"/>
    </source>
</evidence>
<dbReference type="InterPro" id="IPR033449">
    <property type="entry name" value="Rit1_N"/>
</dbReference>
<feature type="domain" description="Rit1 N-terminal" evidence="2">
    <location>
        <begin position="169"/>
        <end position="277"/>
    </location>
</feature>
<dbReference type="EMBL" id="JAPZBT010000004">
    <property type="protein sequence ID" value="KAJ5360412.1"/>
    <property type="molecule type" value="Genomic_DNA"/>
</dbReference>